<dbReference type="InterPro" id="IPR036162">
    <property type="entry name" value="Resolvase-like_N_sf"/>
</dbReference>
<dbReference type="InterPro" id="IPR006119">
    <property type="entry name" value="Resolv_N"/>
</dbReference>
<dbReference type="CDD" id="cd03768">
    <property type="entry name" value="SR_ResInv"/>
    <property type="match status" value="1"/>
</dbReference>
<dbReference type="Pfam" id="PF00239">
    <property type="entry name" value="Resolvase"/>
    <property type="match status" value="1"/>
</dbReference>
<reference evidence="5" key="1">
    <citation type="submission" date="2021-05" db="EMBL/GenBank/DDBJ databases">
        <title>Novel Bacillus species.</title>
        <authorList>
            <person name="Liu G."/>
        </authorList>
    </citation>
    <scope>NUCLEOTIDE SEQUENCE</scope>
    <source>
        <strain evidence="5">FJAT-49825</strain>
    </source>
</reference>
<protein>
    <submittedName>
        <fullName evidence="5">Recombinase family protein</fullName>
    </submittedName>
</protein>
<comment type="caution">
    <text evidence="5">The sequence shown here is derived from an EMBL/GenBank/DDBJ whole genome shotgun (WGS) entry which is preliminary data.</text>
</comment>
<dbReference type="GO" id="GO:0003677">
    <property type="term" value="F:DNA binding"/>
    <property type="evidence" value="ECO:0007669"/>
    <property type="project" value="UniProtKB-KW"/>
</dbReference>
<evidence type="ECO:0000259" key="4">
    <source>
        <dbReference type="PROSITE" id="PS51736"/>
    </source>
</evidence>
<dbReference type="AlphaFoldDB" id="A0A942UB50"/>
<dbReference type="GO" id="GO:0000150">
    <property type="term" value="F:DNA strand exchange activity"/>
    <property type="evidence" value="ECO:0007669"/>
    <property type="project" value="InterPro"/>
</dbReference>
<keyword evidence="2" id="KW-0238">DNA-binding</keyword>
<dbReference type="PANTHER" id="PTHR30461">
    <property type="entry name" value="DNA-INVERTASE FROM LAMBDOID PROPHAGE"/>
    <property type="match status" value="1"/>
</dbReference>
<name>A0A942UB50_9BACI</name>
<dbReference type="GO" id="GO:0015074">
    <property type="term" value="P:DNA integration"/>
    <property type="evidence" value="ECO:0007669"/>
    <property type="project" value="UniProtKB-KW"/>
</dbReference>
<dbReference type="PROSITE" id="PS51736">
    <property type="entry name" value="RECOMBINASES_3"/>
    <property type="match status" value="1"/>
</dbReference>
<dbReference type="SUPFAM" id="SSF53041">
    <property type="entry name" value="Resolvase-like"/>
    <property type="match status" value="1"/>
</dbReference>
<sequence length="100" mass="11809">MLAKEHVSRMKNDRPELQRMLDYAREGDEIVVFKLDRISRSLKHLEERVDEFESRGIQFISLCEKIDTTRSSGNYLPPPIHFYSICIAYNNRSKGDKNYV</sequence>
<evidence type="ECO:0000256" key="2">
    <source>
        <dbReference type="ARBA" id="ARBA00023125"/>
    </source>
</evidence>
<dbReference type="PROSITE" id="PS00398">
    <property type="entry name" value="RECOMBINASES_2"/>
    <property type="match status" value="1"/>
</dbReference>
<gene>
    <name evidence="5" type="ORF">KHA99_16905</name>
</gene>
<evidence type="ECO:0000256" key="3">
    <source>
        <dbReference type="ARBA" id="ARBA00023172"/>
    </source>
</evidence>
<keyword evidence="3" id="KW-0233">DNA recombination</keyword>
<keyword evidence="1" id="KW-0229">DNA integration</keyword>
<proteinExistence type="predicted"/>
<dbReference type="SMART" id="SM00857">
    <property type="entry name" value="Resolvase"/>
    <property type="match status" value="1"/>
</dbReference>
<dbReference type="InterPro" id="IPR050639">
    <property type="entry name" value="SSR_resolvase"/>
</dbReference>
<organism evidence="5 6">
    <name type="scientific">Neobacillus rhizophilus</name>
    <dbReference type="NCBI Taxonomy" id="2833579"/>
    <lineage>
        <taxon>Bacteria</taxon>
        <taxon>Bacillati</taxon>
        <taxon>Bacillota</taxon>
        <taxon>Bacilli</taxon>
        <taxon>Bacillales</taxon>
        <taxon>Bacillaceae</taxon>
        <taxon>Neobacillus</taxon>
    </lineage>
</organism>
<dbReference type="PANTHER" id="PTHR30461:SF2">
    <property type="entry name" value="SERINE RECOMBINASE PINE-RELATED"/>
    <property type="match status" value="1"/>
</dbReference>
<dbReference type="EMBL" id="JAGYPF010000003">
    <property type="protein sequence ID" value="MBS4214134.1"/>
    <property type="molecule type" value="Genomic_DNA"/>
</dbReference>
<dbReference type="Proteomes" id="UP000679749">
    <property type="component" value="Unassembled WGS sequence"/>
</dbReference>
<dbReference type="Gene3D" id="3.40.50.1390">
    <property type="entry name" value="Resolvase, N-terminal catalytic domain"/>
    <property type="match status" value="1"/>
</dbReference>
<evidence type="ECO:0000313" key="6">
    <source>
        <dbReference type="Proteomes" id="UP000679749"/>
    </source>
</evidence>
<evidence type="ECO:0000313" key="5">
    <source>
        <dbReference type="EMBL" id="MBS4214134.1"/>
    </source>
</evidence>
<dbReference type="RefSeq" id="WP_213118628.1">
    <property type="nucleotide sequence ID" value="NZ_JAGYPF010000003.1"/>
</dbReference>
<accession>A0A942UB50</accession>
<feature type="domain" description="Resolvase/invertase-type recombinase catalytic" evidence="4">
    <location>
        <begin position="1"/>
        <end position="100"/>
    </location>
</feature>
<keyword evidence="6" id="KW-1185">Reference proteome</keyword>
<dbReference type="InterPro" id="IPR006118">
    <property type="entry name" value="Recombinase_CS"/>
</dbReference>
<evidence type="ECO:0000256" key="1">
    <source>
        <dbReference type="ARBA" id="ARBA00022908"/>
    </source>
</evidence>